<dbReference type="Gene3D" id="3.30.40.10">
    <property type="entry name" value="Zinc/RING finger domain, C3HC4 (zinc finger)"/>
    <property type="match status" value="1"/>
</dbReference>
<evidence type="ECO:0000256" key="6">
    <source>
        <dbReference type="SAM" id="MobiDB-lite"/>
    </source>
</evidence>
<dbReference type="InterPro" id="IPR010911">
    <property type="entry name" value="Rab_BD"/>
</dbReference>
<dbReference type="Pfam" id="PF00595">
    <property type="entry name" value="PDZ"/>
    <property type="match status" value="1"/>
</dbReference>
<gene>
    <name evidence="10" type="ORF">G5714_000734</name>
</gene>
<dbReference type="Gene3D" id="2.30.42.10">
    <property type="match status" value="1"/>
</dbReference>
<dbReference type="GO" id="GO:0042391">
    <property type="term" value="P:regulation of membrane potential"/>
    <property type="evidence" value="ECO:0007669"/>
    <property type="project" value="TreeGrafter"/>
</dbReference>
<dbReference type="GO" id="GO:0048791">
    <property type="term" value="P:calcium ion-regulated exocytosis of neurotransmitter"/>
    <property type="evidence" value="ECO:0007669"/>
    <property type="project" value="TreeGrafter"/>
</dbReference>
<dbReference type="FunFam" id="3.30.40.10:FF:000044">
    <property type="entry name" value="Regulating synaptic membrane exocytosis protein 2"/>
    <property type="match status" value="1"/>
</dbReference>
<dbReference type="PROSITE" id="PS50106">
    <property type="entry name" value="PDZ"/>
    <property type="match status" value="1"/>
</dbReference>
<dbReference type="FunFam" id="2.30.42.10:FF:000003">
    <property type="entry name" value="Regulating synaptic membrane exocytosis protein 1, putative"/>
    <property type="match status" value="1"/>
</dbReference>
<feature type="region of interest" description="Disordered" evidence="6">
    <location>
        <begin position="633"/>
        <end position="671"/>
    </location>
</feature>
<name>A0A7J6DH63_9TELE</name>
<dbReference type="InterPro" id="IPR011011">
    <property type="entry name" value="Znf_FYVE_PHD"/>
</dbReference>
<dbReference type="GO" id="GO:0050806">
    <property type="term" value="P:positive regulation of synaptic transmission"/>
    <property type="evidence" value="ECO:0007669"/>
    <property type="project" value="TreeGrafter"/>
</dbReference>
<dbReference type="InterPro" id="IPR013083">
    <property type="entry name" value="Znf_RING/FYVE/PHD"/>
</dbReference>
<dbReference type="GO" id="GO:0048167">
    <property type="term" value="P:regulation of synaptic plasticity"/>
    <property type="evidence" value="ECO:0007669"/>
    <property type="project" value="TreeGrafter"/>
</dbReference>
<dbReference type="Pfam" id="PF22601">
    <property type="entry name" value="RIM2a_ZnF"/>
    <property type="match status" value="1"/>
</dbReference>
<feature type="domain" description="FYVE-type" evidence="8">
    <location>
        <begin position="84"/>
        <end position="140"/>
    </location>
</feature>
<feature type="domain" description="RabBD" evidence="9">
    <location>
        <begin position="23"/>
        <end position="152"/>
    </location>
</feature>
<keyword evidence="3 5" id="KW-0863">Zinc-finger</keyword>
<dbReference type="GO" id="GO:0044325">
    <property type="term" value="F:transmembrane transporter binding"/>
    <property type="evidence" value="ECO:0007669"/>
    <property type="project" value="TreeGrafter"/>
</dbReference>
<dbReference type="GO" id="GO:0006886">
    <property type="term" value="P:intracellular protein transport"/>
    <property type="evidence" value="ECO:0007669"/>
    <property type="project" value="InterPro"/>
</dbReference>
<feature type="compositionally biased region" description="Basic and acidic residues" evidence="6">
    <location>
        <begin position="316"/>
        <end position="325"/>
    </location>
</feature>
<dbReference type="InterPro" id="IPR054386">
    <property type="entry name" value="RIM_Znf"/>
</dbReference>
<evidence type="ECO:0000313" key="11">
    <source>
        <dbReference type="Proteomes" id="UP000579812"/>
    </source>
</evidence>
<feature type="compositionally biased region" description="Low complexity" evidence="6">
    <location>
        <begin position="452"/>
        <end position="461"/>
    </location>
</feature>
<evidence type="ECO:0000256" key="4">
    <source>
        <dbReference type="ARBA" id="ARBA00022833"/>
    </source>
</evidence>
<dbReference type="PROSITE" id="PS50916">
    <property type="entry name" value="RABBD"/>
    <property type="match status" value="1"/>
</dbReference>
<dbReference type="SMART" id="SM00228">
    <property type="entry name" value="PDZ"/>
    <property type="match status" value="1"/>
</dbReference>
<evidence type="ECO:0000313" key="10">
    <source>
        <dbReference type="EMBL" id="KAF4118683.1"/>
    </source>
</evidence>
<dbReference type="InterPro" id="IPR039032">
    <property type="entry name" value="Rim-like"/>
</dbReference>
<feature type="compositionally biased region" description="Basic and acidic residues" evidence="6">
    <location>
        <begin position="248"/>
        <end position="305"/>
    </location>
</feature>
<keyword evidence="11" id="KW-1185">Reference proteome</keyword>
<dbReference type="AlphaFoldDB" id="A0A7J6DH63"/>
<dbReference type="PANTHER" id="PTHR12157">
    <property type="entry name" value="REGULATING SYNAPTIC MEMBRANE EXOCYTOSIS PROTEIN"/>
    <property type="match status" value="1"/>
</dbReference>
<reference evidence="10 11" key="1">
    <citation type="submission" date="2020-04" db="EMBL/GenBank/DDBJ databases">
        <title>Chromosome-level genome assembly of a cyprinid fish Onychostoma macrolepis by integration of Nanopore Sequencing, Bionano and Hi-C technology.</title>
        <authorList>
            <person name="Wang D."/>
        </authorList>
    </citation>
    <scope>NUCLEOTIDE SEQUENCE [LARGE SCALE GENOMIC DNA]</scope>
    <source>
        <strain evidence="10">SWU-2019</strain>
        <tissue evidence="10">Muscle</tissue>
    </source>
</reference>
<dbReference type="PANTHER" id="PTHR12157:SF18">
    <property type="entry name" value="REGULATING SYNAPTIC MEMBRANE EXOCYTOSIS PROTEIN 1"/>
    <property type="match status" value="1"/>
</dbReference>
<feature type="compositionally biased region" description="Basic and acidic residues" evidence="6">
    <location>
        <begin position="441"/>
        <end position="451"/>
    </location>
</feature>
<evidence type="ECO:0008006" key="12">
    <source>
        <dbReference type="Google" id="ProtNLM"/>
    </source>
</evidence>
<dbReference type="SUPFAM" id="SSF50156">
    <property type="entry name" value="PDZ domain-like"/>
    <property type="match status" value="1"/>
</dbReference>
<feature type="compositionally biased region" description="Basic residues" evidence="6">
    <location>
        <begin position="326"/>
        <end position="336"/>
    </location>
</feature>
<feature type="region of interest" description="Disordered" evidence="6">
    <location>
        <begin position="384"/>
        <end position="498"/>
    </location>
</feature>
<dbReference type="GO" id="GO:0008270">
    <property type="term" value="F:zinc ion binding"/>
    <property type="evidence" value="ECO:0007669"/>
    <property type="project" value="UniProtKB-KW"/>
</dbReference>
<sequence>MSASVGPQSGPRPPTVPAPMPDMPDLSHLTEEEREIIMAVMVRQREEEDKEQAMLKTLHQQFESYKEQVRKIGAETKRQQAVHKDDAPTCGICRKTKFADGCGHLCSYCQTKFCARCGGRVSLRSNNVMWVCNLCRKQQEILTKSGEWFSSGPGGRPLSVGAPLSVPELEKDRKLRSRSQAPVANDTLPPSAGAGDPTKGAETMPASRSRSEPPRDKKRPVSLHEQNGKVMGRGERRRGPGRLSSQVSEDRAPGEKRDSRRLEKGHSQEYPEDEPTHPERRRRQEEEERERQRQREEEYQTRYRSDPNLARYPVKPQKEEQEMRMHAKVSKMRQERHHSDLAINEVGLMQDGGEVAGNRMSRQRVANNEDRKALIENHRAYSVDRTVGGGIGGQGSLAKQGHGGPQMGPTGPPDLRDGQDWGPKGHLEPGSAAFLHRAKREKAAEIMRKDSSLSSDQSESLRPPPPRAYRPKRGLNKRQMSISSSEEEGGSTPEYTSCEDVEIESVSEKGDWDCHPLDPAVWHHPVSWQPSKEGDHLIGRITLSKRSTMPREAGSLLGLKVVGGKMTESGRLGAFITKVKKGSLADIVGHLRAGDEVLQWNGKALPGATKKEVYNIILESQSAPQVEIVVSRPIGDTPRLPGTSHPPLESTGSSSIDESQKMDRPSISVMSPTSPGMLRDLLLYCQASCR</sequence>
<feature type="region of interest" description="Disordered" evidence="6">
    <location>
        <begin position="170"/>
        <end position="349"/>
    </location>
</feature>
<feature type="compositionally biased region" description="Basic and acidic residues" evidence="6">
    <location>
        <begin position="414"/>
        <end position="427"/>
    </location>
</feature>
<feature type="compositionally biased region" description="Pro residues" evidence="6">
    <location>
        <begin position="10"/>
        <end position="22"/>
    </location>
</feature>
<dbReference type="SUPFAM" id="SSF57903">
    <property type="entry name" value="FYVE/PHD zinc finger"/>
    <property type="match status" value="1"/>
</dbReference>
<evidence type="ECO:0000259" key="7">
    <source>
        <dbReference type="PROSITE" id="PS50106"/>
    </source>
</evidence>
<dbReference type="PROSITE" id="PS50178">
    <property type="entry name" value="ZF_FYVE"/>
    <property type="match status" value="1"/>
</dbReference>
<dbReference type="GO" id="GO:0042734">
    <property type="term" value="C:presynaptic membrane"/>
    <property type="evidence" value="ECO:0007669"/>
    <property type="project" value="TreeGrafter"/>
</dbReference>
<dbReference type="InterPro" id="IPR036034">
    <property type="entry name" value="PDZ_sf"/>
</dbReference>
<dbReference type="InterPro" id="IPR017455">
    <property type="entry name" value="Znf_FYVE-rel"/>
</dbReference>
<feature type="compositionally biased region" description="Gly residues" evidence="6">
    <location>
        <begin position="387"/>
        <end position="406"/>
    </location>
</feature>
<accession>A0A7J6DH63</accession>
<comment type="caution">
    <text evidence="10">The sequence shown here is derived from an EMBL/GenBank/DDBJ whole genome shotgun (WGS) entry which is preliminary data.</text>
</comment>
<feature type="domain" description="PDZ" evidence="7">
    <location>
        <begin position="540"/>
        <end position="632"/>
    </location>
</feature>
<evidence type="ECO:0000259" key="9">
    <source>
        <dbReference type="PROSITE" id="PS50916"/>
    </source>
</evidence>
<keyword evidence="2" id="KW-0677">Repeat</keyword>
<dbReference type="InterPro" id="IPR001478">
    <property type="entry name" value="PDZ"/>
</dbReference>
<feature type="region of interest" description="Disordered" evidence="6">
    <location>
        <begin position="1"/>
        <end position="26"/>
    </location>
</feature>
<dbReference type="Proteomes" id="UP000579812">
    <property type="component" value="Unassembled WGS sequence"/>
</dbReference>
<dbReference type="GO" id="GO:2000300">
    <property type="term" value="P:regulation of synaptic vesicle exocytosis"/>
    <property type="evidence" value="ECO:0007669"/>
    <property type="project" value="TreeGrafter"/>
</dbReference>
<evidence type="ECO:0000256" key="2">
    <source>
        <dbReference type="ARBA" id="ARBA00022737"/>
    </source>
</evidence>
<dbReference type="EMBL" id="JAAMOB010000001">
    <property type="protein sequence ID" value="KAF4118683.1"/>
    <property type="molecule type" value="Genomic_DNA"/>
</dbReference>
<proteinExistence type="predicted"/>
<evidence type="ECO:0000256" key="3">
    <source>
        <dbReference type="ARBA" id="ARBA00022771"/>
    </source>
</evidence>
<keyword evidence="1" id="KW-0479">Metal-binding</keyword>
<protein>
    <recommendedName>
        <fullName evidence="12">Regulating synaptic membrane exocytosis 1</fullName>
    </recommendedName>
</protein>
<evidence type="ECO:0000259" key="8">
    <source>
        <dbReference type="PROSITE" id="PS50178"/>
    </source>
</evidence>
<organism evidence="10 11">
    <name type="scientific">Onychostoma macrolepis</name>
    <dbReference type="NCBI Taxonomy" id="369639"/>
    <lineage>
        <taxon>Eukaryota</taxon>
        <taxon>Metazoa</taxon>
        <taxon>Chordata</taxon>
        <taxon>Craniata</taxon>
        <taxon>Vertebrata</taxon>
        <taxon>Euteleostomi</taxon>
        <taxon>Actinopterygii</taxon>
        <taxon>Neopterygii</taxon>
        <taxon>Teleostei</taxon>
        <taxon>Ostariophysi</taxon>
        <taxon>Cypriniformes</taxon>
        <taxon>Cyprinidae</taxon>
        <taxon>Acrossocheilinae</taxon>
        <taxon>Onychostoma</taxon>
    </lineage>
</organism>
<dbReference type="GO" id="GO:0048788">
    <property type="term" value="C:cytoskeleton of presynaptic active zone"/>
    <property type="evidence" value="ECO:0007669"/>
    <property type="project" value="TreeGrafter"/>
</dbReference>
<dbReference type="CDD" id="cd06714">
    <property type="entry name" value="PDZ_RIM-like"/>
    <property type="match status" value="1"/>
</dbReference>
<evidence type="ECO:0000256" key="5">
    <source>
        <dbReference type="PROSITE-ProRule" id="PRU00091"/>
    </source>
</evidence>
<keyword evidence="4" id="KW-0862">Zinc</keyword>
<evidence type="ECO:0000256" key="1">
    <source>
        <dbReference type="ARBA" id="ARBA00022723"/>
    </source>
</evidence>
<dbReference type="GO" id="GO:0031267">
    <property type="term" value="F:small GTPase binding"/>
    <property type="evidence" value="ECO:0007669"/>
    <property type="project" value="InterPro"/>
</dbReference>